<sequence length="825" mass="82840">MFSLRKLFVAFVAATVAVSAAPAPTSNRNAATIFNPRCECFTNPLPVIVSDCTAKITPLVGKLQSLKGNDCTAGNIKPIVQEIKVFLTEGIQQVNVLLSSSVDSKVKLSDASGAVISVSDCGKLIAGLVILIFGCMSTVLKVVVSGQSSEVIALFADLGVSTENGGILSAVLPLIKGSLGVCVTLGITSSFDFLGFDFGSLTTTVVTAVTSATPTTVTTLAVSATTAAAKAVSTAPTSIVVILKECNSKILPLVNQLKSLSSQDCTSGKISPITAQIKSVLSVCVTQIGALAGKGKEVVFASDNGTTISITDCAYLCGDIAACILTGLLKVIVTTRNQSEIASVCVDVCGSVAVFLKSCCDVITFDGGLVVALIPVIKSSLGVCIKLGATDAFGFLGIDFGKLAVELGITVGGAVVATATTSVLASATSTSVASGSAGSSTSGTVTVSVVTIFKECSSKLGPLVDKLANLGAKDCTSQNVKAIVDEIKGVIVATKGRVSGLAGLGVEVVLAGNGGVAISIDECAKLCGQIVIGIFTACSAVLKVVVAAELRDVKLICVDLCICVGDFLKTCCGVVTFNGGLTAALVPVIKGSLSICVDLGVTDSFGFLGIDFGHLGGAVGGAVLVSLPQIIADVSGKIQPLVGQLKALKANDCTSENVGNLIGQIKEIIVDATVKVKLLANADISVVLAGANGGAVIGVDACVKMVADLCNSIFGCIDFIIGIVGVGHARVVFGLCADLGICTGIFIKACGGCVGGLYASLIPLMTASFRVCVKLAITNSFGFIGVDFGKIAASAGLSLNGLLTTVLGGGLKLGGGLNFGLGIRL</sequence>
<evidence type="ECO:0000313" key="3">
    <source>
        <dbReference type="Proteomes" id="UP001465976"/>
    </source>
</evidence>
<gene>
    <name evidence="2" type="ORF">V5O48_009164</name>
</gene>
<dbReference type="Proteomes" id="UP001465976">
    <property type="component" value="Unassembled WGS sequence"/>
</dbReference>
<keyword evidence="1" id="KW-0732">Signal</keyword>
<proteinExistence type="predicted"/>
<comment type="caution">
    <text evidence="2">The sequence shown here is derived from an EMBL/GenBank/DDBJ whole genome shotgun (WGS) entry which is preliminary data.</text>
</comment>
<evidence type="ECO:0000313" key="2">
    <source>
        <dbReference type="EMBL" id="KAL0572799.1"/>
    </source>
</evidence>
<accession>A0ABR3FBY7</accession>
<keyword evidence="3" id="KW-1185">Reference proteome</keyword>
<dbReference type="EMBL" id="JBAHYK010000582">
    <property type="protein sequence ID" value="KAL0572799.1"/>
    <property type="molecule type" value="Genomic_DNA"/>
</dbReference>
<name>A0ABR3FBY7_9AGAR</name>
<evidence type="ECO:0000256" key="1">
    <source>
        <dbReference type="SAM" id="SignalP"/>
    </source>
</evidence>
<protein>
    <submittedName>
        <fullName evidence="2">Uncharacterized protein</fullName>
    </submittedName>
</protein>
<organism evidence="2 3">
    <name type="scientific">Marasmius crinis-equi</name>
    <dbReference type="NCBI Taxonomy" id="585013"/>
    <lineage>
        <taxon>Eukaryota</taxon>
        <taxon>Fungi</taxon>
        <taxon>Dikarya</taxon>
        <taxon>Basidiomycota</taxon>
        <taxon>Agaricomycotina</taxon>
        <taxon>Agaricomycetes</taxon>
        <taxon>Agaricomycetidae</taxon>
        <taxon>Agaricales</taxon>
        <taxon>Marasmiineae</taxon>
        <taxon>Marasmiaceae</taxon>
        <taxon>Marasmius</taxon>
    </lineage>
</organism>
<reference evidence="2 3" key="1">
    <citation type="submission" date="2024-02" db="EMBL/GenBank/DDBJ databases">
        <title>A draft genome for the cacao thread blight pathogen Marasmius crinis-equi.</title>
        <authorList>
            <person name="Cohen S.P."/>
            <person name="Baruah I.K."/>
            <person name="Amoako-Attah I."/>
            <person name="Bukari Y."/>
            <person name="Meinhardt L.W."/>
            <person name="Bailey B.A."/>
        </authorList>
    </citation>
    <scope>NUCLEOTIDE SEQUENCE [LARGE SCALE GENOMIC DNA]</scope>
    <source>
        <strain evidence="2 3">GH-76</strain>
    </source>
</reference>
<feature type="signal peptide" evidence="1">
    <location>
        <begin position="1"/>
        <end position="20"/>
    </location>
</feature>
<feature type="chain" id="PRO_5046027557" evidence="1">
    <location>
        <begin position="21"/>
        <end position="825"/>
    </location>
</feature>